<keyword evidence="2 9" id="KW-0963">Cytoplasm</keyword>
<dbReference type="Proteomes" id="UP000886101">
    <property type="component" value="Unassembled WGS sequence"/>
</dbReference>
<evidence type="ECO:0000256" key="9">
    <source>
        <dbReference type="HAMAP-Rule" id="MF_01808"/>
    </source>
</evidence>
<keyword evidence="8 9" id="KW-0131">Cell cycle</keyword>
<dbReference type="GO" id="GO:0007059">
    <property type="term" value="P:chromosome segregation"/>
    <property type="evidence" value="ECO:0007669"/>
    <property type="project" value="UniProtKB-UniRule"/>
</dbReference>
<dbReference type="SUPFAM" id="SSF47823">
    <property type="entry name" value="lambda integrase-like, N-terminal domain"/>
    <property type="match status" value="1"/>
</dbReference>
<feature type="active site" description="O-(3'-phospho-DNA)-tyrosine intermediate" evidence="9">
    <location>
        <position position="269"/>
    </location>
</feature>
<gene>
    <name evidence="9" type="primary">xerC</name>
    <name evidence="12" type="ORF">ENJ96_08520</name>
</gene>
<feature type="active site" evidence="9">
    <location>
        <position position="139"/>
    </location>
</feature>
<evidence type="ECO:0000256" key="8">
    <source>
        <dbReference type="ARBA" id="ARBA00023306"/>
    </source>
</evidence>
<keyword evidence="7 9" id="KW-0233">DNA recombination</keyword>
<dbReference type="InterPro" id="IPR004107">
    <property type="entry name" value="Integrase_SAM-like_N"/>
</dbReference>
<evidence type="ECO:0000256" key="7">
    <source>
        <dbReference type="ARBA" id="ARBA00023172"/>
    </source>
</evidence>
<evidence type="ECO:0000256" key="6">
    <source>
        <dbReference type="ARBA" id="ARBA00023125"/>
    </source>
</evidence>
<reference evidence="12" key="1">
    <citation type="journal article" date="2020" name="mSystems">
        <title>Genome- and Community-Level Interaction Insights into Carbon Utilization and Element Cycling Functions of Hydrothermarchaeota in Hydrothermal Sediment.</title>
        <authorList>
            <person name="Zhou Z."/>
            <person name="Liu Y."/>
            <person name="Xu W."/>
            <person name="Pan J."/>
            <person name="Luo Z.H."/>
            <person name="Li M."/>
        </authorList>
    </citation>
    <scope>NUCLEOTIDE SEQUENCE [LARGE SCALE GENOMIC DNA]</scope>
    <source>
        <strain evidence="12">HyVt-533</strain>
    </source>
</reference>
<dbReference type="InterPro" id="IPR013762">
    <property type="entry name" value="Integrase-like_cat_sf"/>
</dbReference>
<evidence type="ECO:0000256" key="3">
    <source>
        <dbReference type="ARBA" id="ARBA00022618"/>
    </source>
</evidence>
<dbReference type="NCBIfam" id="NF001399">
    <property type="entry name" value="PRK00283.1"/>
    <property type="match status" value="1"/>
</dbReference>
<dbReference type="InterPro" id="IPR044068">
    <property type="entry name" value="CB"/>
</dbReference>
<dbReference type="Pfam" id="PF02899">
    <property type="entry name" value="Phage_int_SAM_1"/>
    <property type="match status" value="1"/>
</dbReference>
<dbReference type="InterPro" id="IPR010998">
    <property type="entry name" value="Integrase_recombinase_N"/>
</dbReference>
<dbReference type="PANTHER" id="PTHR30349:SF81">
    <property type="entry name" value="TYROSINE RECOMBINASE XERC"/>
    <property type="match status" value="1"/>
</dbReference>
<evidence type="ECO:0000256" key="4">
    <source>
        <dbReference type="ARBA" id="ARBA00022829"/>
    </source>
</evidence>
<dbReference type="GO" id="GO:0005737">
    <property type="term" value="C:cytoplasm"/>
    <property type="evidence" value="ECO:0007669"/>
    <property type="project" value="UniProtKB-SubCell"/>
</dbReference>
<proteinExistence type="inferred from homology"/>
<dbReference type="GO" id="GO:0051301">
    <property type="term" value="P:cell division"/>
    <property type="evidence" value="ECO:0007669"/>
    <property type="project" value="UniProtKB-KW"/>
</dbReference>
<comment type="caution">
    <text evidence="12">The sequence shown here is derived from an EMBL/GenBank/DDBJ whole genome shotgun (WGS) entry which is preliminary data.</text>
</comment>
<protein>
    <recommendedName>
        <fullName evidence="9">Tyrosine recombinase XerC</fullName>
    </recommendedName>
</protein>
<accession>A0A7V5P0X9</accession>
<keyword evidence="5 9" id="KW-0229">DNA integration</keyword>
<dbReference type="HAMAP" id="MF_01808">
    <property type="entry name" value="Recomb_XerC_XerD"/>
    <property type="match status" value="1"/>
</dbReference>
<evidence type="ECO:0000259" key="10">
    <source>
        <dbReference type="PROSITE" id="PS51898"/>
    </source>
</evidence>
<feature type="active site" evidence="9">
    <location>
        <position position="260"/>
    </location>
</feature>
<evidence type="ECO:0000256" key="2">
    <source>
        <dbReference type="ARBA" id="ARBA00022490"/>
    </source>
</evidence>
<keyword evidence="3 9" id="KW-0132">Cell division</keyword>
<feature type="active site" evidence="9">
    <location>
        <position position="237"/>
    </location>
</feature>
<feature type="active site" evidence="9">
    <location>
        <position position="163"/>
    </location>
</feature>
<dbReference type="InterPro" id="IPR002104">
    <property type="entry name" value="Integrase_catalytic"/>
</dbReference>
<comment type="subunit">
    <text evidence="9">Forms a cyclic heterotetrameric complex composed of two molecules of XerC and two molecules of XerD.</text>
</comment>
<dbReference type="GO" id="GO:0006313">
    <property type="term" value="P:DNA transposition"/>
    <property type="evidence" value="ECO:0007669"/>
    <property type="project" value="UniProtKB-UniRule"/>
</dbReference>
<feature type="domain" description="Core-binding (CB)" evidence="11">
    <location>
        <begin position="1"/>
        <end position="78"/>
    </location>
</feature>
<dbReference type="PANTHER" id="PTHR30349">
    <property type="entry name" value="PHAGE INTEGRASE-RELATED"/>
    <property type="match status" value="1"/>
</dbReference>
<keyword evidence="6 9" id="KW-0238">DNA-binding</keyword>
<dbReference type="InterPro" id="IPR050090">
    <property type="entry name" value="Tyrosine_recombinase_XerCD"/>
</dbReference>
<dbReference type="InterPro" id="IPR023009">
    <property type="entry name" value="Tyrosine_recombinase_XerC/XerD"/>
</dbReference>
<feature type="domain" description="Tyr recombinase" evidence="10">
    <location>
        <begin position="99"/>
        <end position="282"/>
    </location>
</feature>
<dbReference type="NCBIfam" id="NF040815">
    <property type="entry name" value="recomb_XerA_Arch"/>
    <property type="match status" value="1"/>
</dbReference>
<dbReference type="Pfam" id="PF00589">
    <property type="entry name" value="Phage_integrase"/>
    <property type="match status" value="1"/>
</dbReference>
<evidence type="ECO:0000256" key="1">
    <source>
        <dbReference type="ARBA" id="ARBA00004496"/>
    </source>
</evidence>
<evidence type="ECO:0000259" key="11">
    <source>
        <dbReference type="PROSITE" id="PS51900"/>
    </source>
</evidence>
<evidence type="ECO:0000256" key="5">
    <source>
        <dbReference type="ARBA" id="ARBA00022908"/>
    </source>
</evidence>
<dbReference type="GO" id="GO:0009037">
    <property type="term" value="F:tyrosine-based site-specific recombinase activity"/>
    <property type="evidence" value="ECO:0007669"/>
    <property type="project" value="UniProtKB-UniRule"/>
</dbReference>
<comment type="subcellular location">
    <subcellularLocation>
        <location evidence="1 9">Cytoplasm</location>
    </subcellularLocation>
</comment>
<dbReference type="Gene3D" id="1.10.150.130">
    <property type="match status" value="1"/>
</dbReference>
<dbReference type="SUPFAM" id="SSF56349">
    <property type="entry name" value="DNA breaking-rejoining enzymes"/>
    <property type="match status" value="1"/>
</dbReference>
<dbReference type="PROSITE" id="PS51900">
    <property type="entry name" value="CB"/>
    <property type="match status" value="1"/>
</dbReference>
<name>A0A7V5P0X9_9BACT</name>
<keyword evidence="4 9" id="KW-0159">Chromosome partition</keyword>
<dbReference type="Gene3D" id="1.10.443.10">
    <property type="entry name" value="Intergrase catalytic core"/>
    <property type="match status" value="1"/>
</dbReference>
<dbReference type="GO" id="GO:0003677">
    <property type="term" value="F:DNA binding"/>
    <property type="evidence" value="ECO:0007669"/>
    <property type="project" value="UniProtKB-UniRule"/>
</dbReference>
<evidence type="ECO:0000313" key="12">
    <source>
        <dbReference type="EMBL" id="HHI97884.1"/>
    </source>
</evidence>
<dbReference type="CDD" id="cd00798">
    <property type="entry name" value="INT_XerDC_C"/>
    <property type="match status" value="1"/>
</dbReference>
<dbReference type="InterPro" id="IPR011010">
    <property type="entry name" value="DNA_brk_join_enz"/>
</dbReference>
<feature type="active site" evidence="9">
    <location>
        <position position="234"/>
    </location>
</feature>
<comment type="function">
    <text evidence="9">Site-specific tyrosine recombinase, which acts by catalyzing the cutting and rejoining of the recombining DNA molecules. The XerC-XerD complex is essential to convert dimers of the bacterial chromosome into monomers to permit their segregation at cell division. It also contributes to the segregational stability of plasmids.</text>
</comment>
<comment type="similarity">
    <text evidence="9">Belongs to the 'phage' integrase family. XerC subfamily.</text>
</comment>
<sequence>MSLEEFCRYLKEEKGVSPHTLRAYQTDLARFAAFLGGEPEKATLAQTRVFLAQEAKKVSKTTLARRLASLKAYFRFLKKRGKLKDERLLYLRGPKLAQRLPRVLTVDEIFALVNAPKGDDFLALRDRAILELLYGAGLRVSELVSLKLSQLSLELRVVRVKGKGSKERLAPFGREAQKALRLYLEAREALLKKRKKESPYLFLNYRAGPLTARSVHRLIKKYALFLGLPAVSPHTLRHSFATHLLEAGADLRSIQEMLGHARLSTTQRYTHLDFSHLASIYDEAHPRAKKKGKRS</sequence>
<dbReference type="AlphaFoldDB" id="A0A7V5P0X9"/>
<dbReference type="EMBL" id="DROK01000256">
    <property type="protein sequence ID" value="HHI97884.1"/>
    <property type="molecule type" value="Genomic_DNA"/>
</dbReference>
<organism evidence="12">
    <name type="scientific">Thermodesulfatator atlanticus</name>
    <dbReference type="NCBI Taxonomy" id="501497"/>
    <lineage>
        <taxon>Bacteria</taxon>
        <taxon>Pseudomonadati</taxon>
        <taxon>Thermodesulfobacteriota</taxon>
        <taxon>Thermodesulfobacteria</taxon>
        <taxon>Thermodesulfobacteriales</taxon>
        <taxon>Thermodesulfatatoraceae</taxon>
        <taxon>Thermodesulfatator</taxon>
    </lineage>
</organism>
<dbReference type="PROSITE" id="PS51898">
    <property type="entry name" value="TYR_RECOMBINASE"/>
    <property type="match status" value="1"/>
</dbReference>